<dbReference type="GeneID" id="116298759"/>
<dbReference type="GO" id="GO:0032273">
    <property type="term" value="P:positive regulation of protein polymerization"/>
    <property type="evidence" value="ECO:0007669"/>
    <property type="project" value="TreeGrafter"/>
</dbReference>
<dbReference type="InParanoid" id="A0A6P8I5G1"/>
<dbReference type="SUPFAM" id="SSF47473">
    <property type="entry name" value="EF-hand"/>
    <property type="match status" value="1"/>
</dbReference>
<keyword evidence="3" id="KW-1185">Reference proteome</keyword>
<dbReference type="GO" id="GO:0001578">
    <property type="term" value="P:microtubule bundle formation"/>
    <property type="evidence" value="ECO:0007669"/>
    <property type="project" value="TreeGrafter"/>
</dbReference>
<sequence length="171" mass="18729">MSDAALQTVFKSFCAFGGGKDAQPLMDNAKFGKLFRDLKLYDKKFTSTDTDIIFSRPEVKAKSERKINFDQFKKALELCAEKKYGNKSDVGKLIEKICAGKGPAAVGATKVAKVGGVDRLTDTSKYTGSHKERFDESGKGKGIEGRVDRDDKAAEGYVGGYKGKDTYDKKN</sequence>
<dbReference type="Pfam" id="PF05517">
    <property type="entry name" value="p25-alpha"/>
    <property type="match status" value="1"/>
</dbReference>
<accession>A0A6P8I5G1</accession>
<gene>
    <name evidence="4" type="primary">LOC116298759</name>
</gene>
<organism evidence="3 4">
    <name type="scientific">Actinia tenebrosa</name>
    <name type="common">Australian red waratah sea anemone</name>
    <dbReference type="NCBI Taxonomy" id="6105"/>
    <lineage>
        <taxon>Eukaryota</taxon>
        <taxon>Metazoa</taxon>
        <taxon>Cnidaria</taxon>
        <taxon>Anthozoa</taxon>
        <taxon>Hexacorallia</taxon>
        <taxon>Actiniaria</taxon>
        <taxon>Actiniidae</taxon>
        <taxon>Actinia</taxon>
    </lineage>
</organism>
<dbReference type="Gene3D" id="1.10.238.10">
    <property type="entry name" value="EF-hand"/>
    <property type="match status" value="1"/>
</dbReference>
<dbReference type="InterPro" id="IPR011992">
    <property type="entry name" value="EF-hand-dom_pair"/>
</dbReference>
<evidence type="ECO:0000313" key="3">
    <source>
        <dbReference type="Proteomes" id="UP000515163"/>
    </source>
</evidence>
<proteinExistence type="inferred from homology"/>
<dbReference type="OrthoDB" id="548799at2759"/>
<dbReference type="PANTHER" id="PTHR12932">
    <property type="entry name" value="P25 ALPHA-RELATED"/>
    <property type="match status" value="1"/>
</dbReference>
<name>A0A6P8I5G1_ACTTE</name>
<dbReference type="GO" id="GO:0015631">
    <property type="term" value="F:tubulin binding"/>
    <property type="evidence" value="ECO:0007669"/>
    <property type="project" value="InterPro"/>
</dbReference>
<dbReference type="InterPro" id="IPR008907">
    <property type="entry name" value="TPP/p25"/>
</dbReference>
<dbReference type="RefSeq" id="XP_031563163.1">
    <property type="nucleotide sequence ID" value="XM_031707303.1"/>
</dbReference>
<comment type="similarity">
    <text evidence="1">Belongs to the TPPP family.</text>
</comment>
<dbReference type="PANTHER" id="PTHR12932:SF9">
    <property type="entry name" value="TUBULIN POLYMERIZATION-PROMOTING PROTEIN HOMOLOG"/>
    <property type="match status" value="1"/>
</dbReference>
<feature type="region of interest" description="Disordered" evidence="2">
    <location>
        <begin position="128"/>
        <end position="150"/>
    </location>
</feature>
<dbReference type="AlphaFoldDB" id="A0A6P8I5G1"/>
<reference evidence="4" key="1">
    <citation type="submission" date="2025-08" db="UniProtKB">
        <authorList>
            <consortium name="RefSeq"/>
        </authorList>
    </citation>
    <scope>IDENTIFICATION</scope>
    <source>
        <tissue evidence="4">Tentacle</tissue>
    </source>
</reference>
<evidence type="ECO:0000256" key="2">
    <source>
        <dbReference type="SAM" id="MobiDB-lite"/>
    </source>
</evidence>
<dbReference type="KEGG" id="aten:116298759"/>
<evidence type="ECO:0000256" key="1">
    <source>
        <dbReference type="ARBA" id="ARBA00010994"/>
    </source>
</evidence>
<dbReference type="GO" id="GO:0005874">
    <property type="term" value="C:microtubule"/>
    <property type="evidence" value="ECO:0007669"/>
    <property type="project" value="TreeGrafter"/>
</dbReference>
<dbReference type="FunCoup" id="A0A6P8I5G1">
    <property type="interactions" value="483"/>
</dbReference>
<feature type="compositionally biased region" description="Basic and acidic residues" evidence="2">
    <location>
        <begin position="129"/>
        <end position="150"/>
    </location>
</feature>
<protein>
    <submittedName>
        <fullName evidence="4">Tubulin polymerization-promoting protein family member 2-like</fullName>
    </submittedName>
</protein>
<dbReference type="Proteomes" id="UP000515163">
    <property type="component" value="Unplaced"/>
</dbReference>
<dbReference type="GO" id="GO:0046785">
    <property type="term" value="P:microtubule polymerization"/>
    <property type="evidence" value="ECO:0007669"/>
    <property type="project" value="InterPro"/>
</dbReference>
<evidence type="ECO:0000313" key="4">
    <source>
        <dbReference type="RefSeq" id="XP_031563163.1"/>
    </source>
</evidence>